<dbReference type="Pfam" id="PF00023">
    <property type="entry name" value="Ank"/>
    <property type="match status" value="1"/>
</dbReference>
<evidence type="ECO:0000313" key="9">
    <source>
        <dbReference type="EMBL" id="RVX69475.1"/>
    </source>
</evidence>
<accession>A0A438N176</accession>
<feature type="region of interest" description="Disordered" evidence="7">
    <location>
        <begin position="14"/>
        <end position="37"/>
    </location>
</feature>
<dbReference type="PANTHER" id="PTHR24198:SF165">
    <property type="entry name" value="ANKYRIN REPEAT-CONTAINING PROTEIN-RELATED"/>
    <property type="match status" value="1"/>
</dbReference>
<feature type="repeat" description="ANK" evidence="6">
    <location>
        <begin position="1587"/>
        <end position="1616"/>
    </location>
</feature>
<evidence type="ECO:0000313" key="10">
    <source>
        <dbReference type="Proteomes" id="UP000288859"/>
    </source>
</evidence>
<dbReference type="SUPFAM" id="SSF57850">
    <property type="entry name" value="RING/U-box"/>
    <property type="match status" value="1"/>
</dbReference>
<dbReference type="Gene3D" id="3.30.60.90">
    <property type="match status" value="1"/>
</dbReference>
<proteinExistence type="predicted"/>
<dbReference type="VEuPathDB" id="FungiDB:PV10_05564"/>
<feature type="repeat" description="ANK" evidence="6">
    <location>
        <begin position="1515"/>
        <end position="1547"/>
    </location>
</feature>
<dbReference type="EMBL" id="NAJM01000029">
    <property type="protein sequence ID" value="RVX69475.1"/>
    <property type="molecule type" value="Genomic_DNA"/>
</dbReference>
<feature type="repeat" description="ANK" evidence="6">
    <location>
        <begin position="1412"/>
        <end position="1444"/>
    </location>
</feature>
<reference evidence="9 10" key="1">
    <citation type="submission" date="2017-03" db="EMBL/GenBank/DDBJ databases">
        <title>Genomes of endolithic fungi from Antarctica.</title>
        <authorList>
            <person name="Coleine C."/>
            <person name="Masonjones S."/>
            <person name="Stajich J.E."/>
        </authorList>
    </citation>
    <scope>NUCLEOTIDE SEQUENCE [LARGE SCALE GENOMIC DNA]</scope>
    <source>
        <strain evidence="9 10">CCFEE 6314</strain>
    </source>
</reference>
<evidence type="ECO:0000256" key="3">
    <source>
        <dbReference type="ARBA" id="ARBA00022771"/>
    </source>
</evidence>
<dbReference type="InterPro" id="IPR000433">
    <property type="entry name" value="Znf_ZZ"/>
</dbReference>
<dbReference type="VEuPathDB" id="FungiDB:PV10_07966"/>
<name>A0A438N176_EXOME</name>
<feature type="repeat" description="ANK" evidence="6">
    <location>
        <begin position="1246"/>
        <end position="1278"/>
    </location>
</feature>
<feature type="repeat" description="ANK" evidence="6">
    <location>
        <begin position="1549"/>
        <end position="1575"/>
    </location>
</feature>
<feature type="domain" description="ZZ-type" evidence="8">
    <location>
        <begin position="1711"/>
        <end position="1756"/>
    </location>
</feature>
<dbReference type="OrthoDB" id="4160849at2759"/>
<keyword evidence="1" id="KW-0479">Metal-binding</keyword>
<evidence type="ECO:0000259" key="8">
    <source>
        <dbReference type="SMART" id="SM00291"/>
    </source>
</evidence>
<dbReference type="SUPFAM" id="SSF48403">
    <property type="entry name" value="Ankyrin repeat"/>
    <property type="match status" value="2"/>
</dbReference>
<organism evidence="9 10">
    <name type="scientific">Exophiala mesophila</name>
    <name type="common">Black yeast-like fungus</name>
    <dbReference type="NCBI Taxonomy" id="212818"/>
    <lineage>
        <taxon>Eukaryota</taxon>
        <taxon>Fungi</taxon>
        <taxon>Dikarya</taxon>
        <taxon>Ascomycota</taxon>
        <taxon>Pezizomycotina</taxon>
        <taxon>Eurotiomycetes</taxon>
        <taxon>Chaetothyriomycetidae</taxon>
        <taxon>Chaetothyriales</taxon>
        <taxon>Herpotrichiellaceae</taxon>
        <taxon>Exophiala</taxon>
    </lineage>
</organism>
<feature type="repeat" description="ANK" evidence="6">
    <location>
        <begin position="1047"/>
        <end position="1079"/>
    </location>
</feature>
<dbReference type="PRINTS" id="PR01415">
    <property type="entry name" value="ANKYRIN"/>
</dbReference>
<feature type="repeat" description="ANK" evidence="6">
    <location>
        <begin position="1180"/>
        <end position="1212"/>
    </location>
</feature>
<comment type="caution">
    <text evidence="9">The sequence shown here is derived from an EMBL/GenBank/DDBJ whole genome shotgun (WGS) entry which is preliminary data.</text>
</comment>
<dbReference type="PANTHER" id="PTHR24198">
    <property type="entry name" value="ANKYRIN REPEAT AND PROTEIN KINASE DOMAIN-CONTAINING PROTEIN"/>
    <property type="match status" value="1"/>
</dbReference>
<dbReference type="SMART" id="SM00291">
    <property type="entry name" value="ZnF_ZZ"/>
    <property type="match status" value="1"/>
</dbReference>
<evidence type="ECO:0000256" key="4">
    <source>
        <dbReference type="ARBA" id="ARBA00022833"/>
    </source>
</evidence>
<dbReference type="Gene3D" id="1.25.40.20">
    <property type="entry name" value="Ankyrin repeat-containing domain"/>
    <property type="match status" value="3"/>
</dbReference>
<sequence length="1768" mass="197633">MAKHRGMDDFDWATTSAYNSGDDDQAPVEDTAEAPTKAPAEASWVPVFMRPEYGFRNQIQIVAVHVTLLGPFVSRPTVPDHKIVHVYPTIFEYDPVEFFQAPGGTSNLDNLALALLSMIAEEVSRRDTNDGVPMVVLAHDIGGIIAQRAVLIARHLSEYRPIAFDMERMVLFSTPVNSADDEGFRRLLINLISATPNKDIRADAFGTLEEVAKACKATADEFCKIAPSLSILTVWEMGPPEIDDGYNPVFRKEDVVLASSTEVLLPRHKSHFSMCHFVTEDEQFRTINKFVAEILENRPLDGFRRLYLSMLKLLNLDPKRRFPESQEHLAGLSQTFAPVDTDLAYKGWLSSTRPAMLYLREPAAVEELSVAPLLCSHICAKEALSPAFIVRYSLRQGQDQYFLASEARRSILGQILMAKPNLMIYLYHTFGTSLEEFLDDHQKDEEAREFALLRTVLSCPEASGLTVIIGPFNESTVGGSVLLSDICEAMLGADTSIRAIVYGAVDISKFTNLPERLLENLHQVNLEDYAVKEGRPHRKILIGRALDKIIKKEPCLANFRQEVEELIPDFEDKPMEDLLFGLKCIQASHPRSTPSAFRREIAECLGRSPKVTFDRVIGRLDHSHTEWAAKLLMWIVFSPQLLRVEQLATALSLVEDDGLVDSSEDELARDLEADITQYLGSLVVVEDKWVTVAHPAMIQLAKEFVQTVFGPDDANFNPHRVIAKMCFKFLSSFRLRSFWQSLSDSDQYRYQHNGGRWPERFWKQYGLTLYAVECWPDHFRKIENPTDADVEMVTSQLNDFYWLVYYLYMYRQLDLYTFPPKPRFSEDTAFGLARDLGLDILIKVLPKPPAAEIGRSLVSAAVLGHIKILEYLIETHRQETAPFLTDAIAALSRHTPNSTAIFQRLFDELESVDYGEHLEGLLEPVSRLGRSDLLKKILQSSRDLVQLRDQIQLALRAAIYTRNAEIVNLILSLDLYRPGNEHPCTFSGYEIIHADQNVLSALVTRPPRVHFGQDRSLLRLAVLSGSEAVLRQLIKIGIVNLNTKDAEGRTPIHYAALYGHSTMVDILISAKAEIDLEDNNGETPLFFAVRSQQPEIIGTLLVAKADPKKRNKREETLVRIATQTKSVHIVKVLIEKDAILGHVKKERLDSLLLAVQLGSVEIMSCIADEQSSSTEKYAEYKLSPLILAASKGYTELCKSLLGSGSSIDEQDEEGLTSLHYAARAGSVETVDLLLRNGAQVQRITDRKRTALHYAAEEGNMFTAQSLLRAGDTATLRDEVDETPFECAVSRRNFYTAAAILGHKSVKVPTGSSALDQLLLIAIEHGILEIVELAIQKGADVNTTYETGSSTLLKALHQHDAPIAKAILKHGFVLKLDPELSWTMQELAIETGDDPELLELLRLAGADMHHIAPQGSLLHFATTYNRLELVRYLLSHDADVNARDSMGATPLYLAINKEEIAKELLAKNSDARAQGGRWGTILNAAVCRVWRDANHRPDIFDMLLGHGAQGSDPDAQGITPVHIAAFVGDIDLLQFFMEKNASALRLKDRQDRLPLHYAAAHSRLDIVEFILNSSADEGNPMVGAEDIDGWTPLHWACRGAGYERSRVVQFLLRQGAEPGPLKFLGWRPEHIAIFHGGGVKKTIAMLLLEEGTNDPVNGDEESEMPPDFQAGSEVDQAAVPPEDRWKTADNDRDDAEDLGPAFAGKFPLRAGKLNDQSCNGCKLEIYGPLYHCKTCEDFDFCFKCSWSRDLTHPGHEFEITDAIPELERS</sequence>
<evidence type="ECO:0000256" key="2">
    <source>
        <dbReference type="ARBA" id="ARBA00022737"/>
    </source>
</evidence>
<keyword evidence="3" id="KW-0863">Zinc-finger</keyword>
<feature type="repeat" description="ANK" evidence="6">
    <location>
        <begin position="1080"/>
        <end position="1112"/>
    </location>
</feature>
<keyword evidence="5 6" id="KW-0040">ANK repeat</keyword>
<dbReference type="InterPro" id="IPR043145">
    <property type="entry name" value="Znf_ZZ_sf"/>
</dbReference>
<dbReference type="SMART" id="SM00248">
    <property type="entry name" value="ANK"/>
    <property type="match status" value="20"/>
</dbReference>
<dbReference type="Pfam" id="PF00569">
    <property type="entry name" value="ZZ"/>
    <property type="match status" value="1"/>
</dbReference>
<protein>
    <recommendedName>
        <fullName evidence="8">ZZ-type domain-containing protein</fullName>
    </recommendedName>
</protein>
<dbReference type="PROSITE" id="PS50088">
    <property type="entry name" value="ANK_REPEAT"/>
    <property type="match status" value="9"/>
</dbReference>
<feature type="compositionally biased region" description="Acidic residues" evidence="7">
    <location>
        <begin position="21"/>
        <end position="32"/>
    </location>
</feature>
<dbReference type="InterPro" id="IPR002110">
    <property type="entry name" value="Ankyrin_rpt"/>
</dbReference>
<dbReference type="InterPro" id="IPR036770">
    <property type="entry name" value="Ankyrin_rpt-contain_sf"/>
</dbReference>
<gene>
    <name evidence="9" type="ORF">B0A52_06539</name>
</gene>
<dbReference type="CDD" id="cd02249">
    <property type="entry name" value="ZZ"/>
    <property type="match status" value="1"/>
</dbReference>
<dbReference type="GO" id="GO:0008270">
    <property type="term" value="F:zinc ion binding"/>
    <property type="evidence" value="ECO:0007669"/>
    <property type="project" value="UniProtKB-KW"/>
</dbReference>
<feature type="region of interest" description="Disordered" evidence="7">
    <location>
        <begin position="1652"/>
        <end position="1675"/>
    </location>
</feature>
<evidence type="ECO:0000256" key="1">
    <source>
        <dbReference type="ARBA" id="ARBA00022723"/>
    </source>
</evidence>
<keyword evidence="4" id="KW-0862">Zinc</keyword>
<evidence type="ECO:0000256" key="7">
    <source>
        <dbReference type="SAM" id="MobiDB-lite"/>
    </source>
</evidence>
<keyword evidence="2" id="KW-0677">Repeat</keyword>
<dbReference type="Proteomes" id="UP000288859">
    <property type="component" value="Unassembled WGS sequence"/>
</dbReference>
<feature type="repeat" description="ANK" evidence="6">
    <location>
        <begin position="1213"/>
        <end position="1245"/>
    </location>
</feature>
<evidence type="ECO:0000256" key="6">
    <source>
        <dbReference type="PROSITE-ProRule" id="PRU00023"/>
    </source>
</evidence>
<dbReference type="Pfam" id="PF12796">
    <property type="entry name" value="Ank_2"/>
    <property type="match status" value="4"/>
</dbReference>
<dbReference type="PROSITE" id="PS50297">
    <property type="entry name" value="ANK_REP_REGION"/>
    <property type="match status" value="7"/>
</dbReference>
<evidence type="ECO:0000256" key="5">
    <source>
        <dbReference type="ARBA" id="ARBA00023043"/>
    </source>
</evidence>